<evidence type="ECO:0000256" key="9">
    <source>
        <dbReference type="HAMAP-Rule" id="MF_00061"/>
    </source>
</evidence>
<dbReference type="EMBL" id="QVFV01000001">
    <property type="protein sequence ID" value="RZM82336.1"/>
    <property type="molecule type" value="Genomic_DNA"/>
</dbReference>
<dbReference type="Proteomes" id="UP000292459">
    <property type="component" value="Unassembled WGS sequence"/>
</dbReference>
<keyword evidence="5 9" id="KW-0547">Nucleotide-binding</keyword>
<dbReference type="PANTHER" id="PTHR43527:SF2">
    <property type="entry name" value="4-DIPHOSPHOCYTIDYL-2-C-METHYL-D-ERYTHRITOL KINASE, CHLOROPLASTIC"/>
    <property type="match status" value="1"/>
</dbReference>
<protein>
    <recommendedName>
        <fullName evidence="3 9">4-diphosphocytidyl-2-C-methyl-D-erythritol kinase</fullName>
        <shortName evidence="9">CMK</shortName>
        <ecNumber evidence="2 9">2.7.1.148</ecNumber>
    </recommendedName>
    <alternativeName>
        <fullName evidence="8 9">4-(cytidine-5'-diphospho)-2-C-methyl-D-erythritol kinase</fullName>
    </alternativeName>
</protein>
<dbReference type="RefSeq" id="WP_084606963.1">
    <property type="nucleotide sequence ID" value="NZ_QVFV01000001.1"/>
</dbReference>
<evidence type="ECO:0000256" key="6">
    <source>
        <dbReference type="ARBA" id="ARBA00022777"/>
    </source>
</evidence>
<dbReference type="Pfam" id="PF08544">
    <property type="entry name" value="GHMP_kinases_C"/>
    <property type="match status" value="1"/>
</dbReference>
<dbReference type="HAMAP" id="MF_00061">
    <property type="entry name" value="IspE"/>
    <property type="match status" value="1"/>
</dbReference>
<dbReference type="UniPathway" id="UPA00056">
    <property type="reaction ID" value="UER00094"/>
</dbReference>
<dbReference type="GO" id="GO:0005524">
    <property type="term" value="F:ATP binding"/>
    <property type="evidence" value="ECO:0007669"/>
    <property type="project" value="UniProtKB-UniRule"/>
</dbReference>
<dbReference type="GO" id="GO:0050515">
    <property type="term" value="F:4-(cytidine 5'-diphospho)-2-C-methyl-D-erythritol kinase activity"/>
    <property type="evidence" value="ECO:0007669"/>
    <property type="project" value="UniProtKB-UniRule"/>
</dbReference>
<keyword evidence="6 9" id="KW-0418">Kinase</keyword>
<dbReference type="InterPro" id="IPR013750">
    <property type="entry name" value="GHMP_kinase_C_dom"/>
</dbReference>
<dbReference type="InterPro" id="IPR014721">
    <property type="entry name" value="Ribsml_uS5_D2-typ_fold_subgr"/>
</dbReference>
<dbReference type="Gene3D" id="3.30.70.890">
    <property type="entry name" value="GHMP kinase, C-terminal domain"/>
    <property type="match status" value="1"/>
</dbReference>
<feature type="active site" evidence="9">
    <location>
        <position position="11"/>
    </location>
</feature>
<dbReference type="InterPro" id="IPR036554">
    <property type="entry name" value="GHMP_kinase_C_sf"/>
</dbReference>
<dbReference type="EC" id="2.7.1.148" evidence="2 9"/>
<dbReference type="InterPro" id="IPR004424">
    <property type="entry name" value="IspE"/>
</dbReference>
<dbReference type="GO" id="GO:0016114">
    <property type="term" value="P:terpenoid biosynthetic process"/>
    <property type="evidence" value="ECO:0007669"/>
    <property type="project" value="UniProtKB-UniRule"/>
</dbReference>
<feature type="domain" description="GHMP kinase C-terminal" evidence="11">
    <location>
        <begin position="217"/>
        <end position="294"/>
    </location>
</feature>
<comment type="function">
    <text evidence="9">Catalyzes the phosphorylation of the position 2 hydroxy group of 4-diphosphocytidyl-2C-methyl-D-erythritol.</text>
</comment>
<keyword evidence="4 9" id="KW-0808">Transferase</keyword>
<dbReference type="NCBIfam" id="TIGR00154">
    <property type="entry name" value="ispE"/>
    <property type="match status" value="1"/>
</dbReference>
<dbReference type="PANTHER" id="PTHR43527">
    <property type="entry name" value="4-DIPHOSPHOCYTIDYL-2-C-METHYL-D-ERYTHRITOL KINASE, CHLOROPLASTIC"/>
    <property type="match status" value="1"/>
</dbReference>
<evidence type="ECO:0000256" key="7">
    <source>
        <dbReference type="ARBA" id="ARBA00022840"/>
    </source>
</evidence>
<keyword evidence="9" id="KW-0414">Isoprene biosynthesis</keyword>
<reference evidence="12 13" key="1">
    <citation type="submission" date="2018-11" db="EMBL/GenBank/DDBJ databases">
        <title>Whole genome sequencing of an environmental sample.</title>
        <authorList>
            <person name="Sarangi A.N."/>
            <person name="Singh D."/>
            <person name="Tripathy S."/>
        </authorList>
    </citation>
    <scope>NUCLEOTIDE SEQUENCE [LARGE SCALE GENOMIC DNA]</scope>
    <source>
        <strain evidence="12 13">Lakshadweep</strain>
    </source>
</reference>
<name>A0A4Q7EGY0_9CYAN</name>
<sequence length="315" mass="33381">MDSYSLSAAAKINLYLEIVGDRPDGYHELVMVMQSVGLADRVTVRRLGAHEIRLRCDHPEVPSDASNLAYRAAALLHQRFPKVMTQQGGVEITIQKNIPVGAGLAGGSANAAAVLVGLDMLWQLGLTQIELQTLAAELGSDIPFCIAGGTAIATGRGEQIDTLHGLDGLYVVLAKSPTLSVSTPWAYKSYRQAFADNYLDVATASQTRKAQLHASPMMAAIAHQDGPAIGQHLYNDLEKVVLPAHPDVKAMKTTLASCGGLGTLMSGSGPTLFTLTASQAAAEGIVQQMRSHYSEAELGLWVAPLLPSSLQLLES</sequence>
<evidence type="ECO:0000259" key="10">
    <source>
        <dbReference type="Pfam" id="PF00288"/>
    </source>
</evidence>
<evidence type="ECO:0000313" key="12">
    <source>
        <dbReference type="EMBL" id="RZM82336.1"/>
    </source>
</evidence>
<dbReference type="PIRSF" id="PIRSF010376">
    <property type="entry name" value="IspE"/>
    <property type="match status" value="1"/>
</dbReference>
<gene>
    <name evidence="9" type="primary">ispE</name>
    <name evidence="12" type="ORF">DYY88_03550</name>
</gene>
<dbReference type="Pfam" id="PF00288">
    <property type="entry name" value="GHMP_kinases_N"/>
    <property type="match status" value="1"/>
</dbReference>
<dbReference type="AlphaFoldDB" id="A0A4Q7EGY0"/>
<evidence type="ECO:0000313" key="13">
    <source>
        <dbReference type="Proteomes" id="UP000292459"/>
    </source>
</evidence>
<comment type="pathway">
    <text evidence="9">Isoprenoid biosynthesis; isopentenyl diphosphate biosynthesis via DXP pathway; isopentenyl diphosphate from 1-deoxy-D-xylulose 5-phosphate: step 3/6.</text>
</comment>
<dbReference type="InterPro" id="IPR006204">
    <property type="entry name" value="GHMP_kinase_N_dom"/>
</dbReference>
<comment type="catalytic activity">
    <reaction evidence="9">
        <text>4-CDP-2-C-methyl-D-erythritol + ATP = 4-CDP-2-C-methyl-D-erythritol 2-phosphate + ADP + H(+)</text>
        <dbReference type="Rhea" id="RHEA:18437"/>
        <dbReference type="ChEBI" id="CHEBI:15378"/>
        <dbReference type="ChEBI" id="CHEBI:30616"/>
        <dbReference type="ChEBI" id="CHEBI:57823"/>
        <dbReference type="ChEBI" id="CHEBI:57919"/>
        <dbReference type="ChEBI" id="CHEBI:456216"/>
        <dbReference type="EC" id="2.7.1.148"/>
    </reaction>
</comment>
<feature type="active site" evidence="9">
    <location>
        <position position="141"/>
    </location>
</feature>
<keyword evidence="7 9" id="KW-0067">ATP-binding</keyword>
<accession>A0A4Q7EGY0</accession>
<feature type="binding site" evidence="9">
    <location>
        <begin position="99"/>
        <end position="109"/>
    </location>
    <ligand>
        <name>ATP</name>
        <dbReference type="ChEBI" id="CHEBI:30616"/>
    </ligand>
</feature>
<keyword evidence="13" id="KW-1185">Reference proteome</keyword>
<evidence type="ECO:0000256" key="1">
    <source>
        <dbReference type="ARBA" id="ARBA00009684"/>
    </source>
</evidence>
<dbReference type="SUPFAM" id="SSF55060">
    <property type="entry name" value="GHMP Kinase, C-terminal domain"/>
    <property type="match status" value="1"/>
</dbReference>
<evidence type="ECO:0000256" key="4">
    <source>
        <dbReference type="ARBA" id="ARBA00022679"/>
    </source>
</evidence>
<evidence type="ECO:0000256" key="8">
    <source>
        <dbReference type="ARBA" id="ARBA00032554"/>
    </source>
</evidence>
<dbReference type="InterPro" id="IPR020568">
    <property type="entry name" value="Ribosomal_Su5_D2-typ_SF"/>
</dbReference>
<comment type="caution">
    <text evidence="12">The sequence shown here is derived from an EMBL/GenBank/DDBJ whole genome shotgun (WGS) entry which is preliminary data.</text>
</comment>
<comment type="similarity">
    <text evidence="1 9">Belongs to the GHMP kinase family. IspE subfamily.</text>
</comment>
<dbReference type="OrthoDB" id="9809438at2"/>
<proteinExistence type="inferred from homology"/>
<dbReference type="SUPFAM" id="SSF54211">
    <property type="entry name" value="Ribosomal protein S5 domain 2-like"/>
    <property type="match status" value="1"/>
</dbReference>
<evidence type="ECO:0000256" key="3">
    <source>
        <dbReference type="ARBA" id="ARBA00017473"/>
    </source>
</evidence>
<dbReference type="GO" id="GO:0019288">
    <property type="term" value="P:isopentenyl diphosphate biosynthetic process, methylerythritol 4-phosphate pathway"/>
    <property type="evidence" value="ECO:0007669"/>
    <property type="project" value="UniProtKB-UniRule"/>
</dbReference>
<evidence type="ECO:0000256" key="5">
    <source>
        <dbReference type="ARBA" id="ARBA00022741"/>
    </source>
</evidence>
<feature type="domain" description="GHMP kinase N-terminal" evidence="10">
    <location>
        <begin position="67"/>
        <end position="149"/>
    </location>
</feature>
<organism evidence="12 13">
    <name type="scientific">Leptolyngbya iicbica LK</name>
    <dbReference type="NCBI Taxonomy" id="2294035"/>
    <lineage>
        <taxon>Bacteria</taxon>
        <taxon>Bacillati</taxon>
        <taxon>Cyanobacteriota</taxon>
        <taxon>Cyanophyceae</taxon>
        <taxon>Leptolyngbyales</taxon>
        <taxon>Leptolyngbyaceae</taxon>
        <taxon>Leptolyngbya group</taxon>
        <taxon>Leptolyngbya</taxon>
        <taxon>Leptolyngbya iicbica</taxon>
    </lineage>
</organism>
<dbReference type="Gene3D" id="3.30.230.10">
    <property type="match status" value="1"/>
</dbReference>
<evidence type="ECO:0000259" key="11">
    <source>
        <dbReference type="Pfam" id="PF08544"/>
    </source>
</evidence>
<evidence type="ECO:0000256" key="2">
    <source>
        <dbReference type="ARBA" id="ARBA00012052"/>
    </source>
</evidence>